<keyword evidence="5 8" id="KW-0560">Oxidoreductase</keyword>
<evidence type="ECO:0000259" key="10">
    <source>
        <dbReference type="Pfam" id="PF02852"/>
    </source>
</evidence>
<feature type="domain" description="VTT" evidence="12">
    <location>
        <begin position="71"/>
        <end position="184"/>
    </location>
</feature>
<feature type="transmembrane region" description="Helical" evidence="9">
    <location>
        <begin position="49"/>
        <end position="80"/>
    </location>
</feature>
<dbReference type="PRINTS" id="PR00368">
    <property type="entry name" value="FADPNR"/>
</dbReference>
<proteinExistence type="inferred from homology"/>
<reference evidence="13 14" key="1">
    <citation type="submission" date="2018-03" db="EMBL/GenBank/DDBJ databases">
        <title>Whole genome sequencing of Histamine producing bacteria.</title>
        <authorList>
            <person name="Butler K."/>
        </authorList>
    </citation>
    <scope>NUCLEOTIDE SEQUENCE [LARGE SCALE GENOMIC DNA]</scope>
    <source>
        <strain evidence="13 14">Res.4.1</strain>
    </source>
</reference>
<evidence type="ECO:0000256" key="8">
    <source>
        <dbReference type="RuleBase" id="RU003692"/>
    </source>
</evidence>
<feature type="transmembrane region" description="Helical" evidence="9">
    <location>
        <begin position="200"/>
        <end position="218"/>
    </location>
</feature>
<comment type="caution">
    <text evidence="13">The sequence shown here is derived from an EMBL/GenBank/DDBJ whole genome shotgun (WGS) entry which is preliminary data.</text>
</comment>
<keyword evidence="3 8" id="KW-0274">FAD</keyword>
<dbReference type="InterPro" id="IPR036188">
    <property type="entry name" value="FAD/NAD-bd_sf"/>
</dbReference>
<dbReference type="SUPFAM" id="SSF55424">
    <property type="entry name" value="FAD/NAD-linked reductases, dimerisation (C-terminal) domain"/>
    <property type="match status" value="1"/>
</dbReference>
<feature type="transmembrane region" description="Helical" evidence="9">
    <location>
        <begin position="87"/>
        <end position="109"/>
    </location>
</feature>
<protein>
    <recommendedName>
        <fullName evidence="8">Dihydrolipoyl dehydrogenase</fullName>
        <ecNumber evidence="8">1.8.1.4</ecNumber>
    </recommendedName>
</protein>
<feature type="transmembrane region" description="Helical" evidence="9">
    <location>
        <begin position="239"/>
        <end position="259"/>
    </location>
</feature>
<feature type="transmembrane region" description="Helical" evidence="9">
    <location>
        <begin position="163"/>
        <end position="180"/>
    </location>
</feature>
<dbReference type="InterPro" id="IPR023753">
    <property type="entry name" value="FAD/NAD-binding_dom"/>
</dbReference>
<dbReference type="Pfam" id="PF07992">
    <property type="entry name" value="Pyr_redox_2"/>
    <property type="match status" value="1"/>
</dbReference>
<evidence type="ECO:0000256" key="5">
    <source>
        <dbReference type="ARBA" id="ARBA00023002"/>
    </source>
</evidence>
<evidence type="ECO:0000259" key="11">
    <source>
        <dbReference type="Pfam" id="PF07992"/>
    </source>
</evidence>
<dbReference type="PROSITE" id="PS00076">
    <property type="entry name" value="PYRIDINE_REDOX_1"/>
    <property type="match status" value="1"/>
</dbReference>
<feature type="domain" description="Pyridine nucleotide-disulphide oxidoreductase dimerisation" evidence="10">
    <location>
        <begin position="581"/>
        <end position="686"/>
    </location>
</feature>
<organism evidence="13 14">
    <name type="scientific">Photobacterium leiognathi subsp. mandapamensis</name>
    <name type="common">Photobacterium mandapamensis</name>
    <dbReference type="NCBI Taxonomy" id="48408"/>
    <lineage>
        <taxon>Bacteria</taxon>
        <taxon>Pseudomonadati</taxon>
        <taxon>Pseudomonadota</taxon>
        <taxon>Gammaproteobacteria</taxon>
        <taxon>Vibrionales</taxon>
        <taxon>Vibrionaceae</taxon>
        <taxon>Photobacterium</taxon>
    </lineage>
</organism>
<evidence type="ECO:0000256" key="1">
    <source>
        <dbReference type="ARBA" id="ARBA00007532"/>
    </source>
</evidence>
<evidence type="ECO:0000256" key="3">
    <source>
        <dbReference type="ARBA" id="ARBA00022827"/>
    </source>
</evidence>
<keyword evidence="9" id="KW-1133">Transmembrane helix</keyword>
<dbReference type="Gene3D" id="3.50.50.60">
    <property type="entry name" value="FAD/NAD(P)-binding domain"/>
    <property type="match status" value="2"/>
</dbReference>
<dbReference type="EMBL" id="PYNS01000010">
    <property type="protein sequence ID" value="PSV10784.1"/>
    <property type="molecule type" value="Genomic_DNA"/>
</dbReference>
<dbReference type="Pfam" id="PF02852">
    <property type="entry name" value="Pyr_redox_dim"/>
    <property type="match status" value="1"/>
</dbReference>
<dbReference type="InterPro" id="IPR004099">
    <property type="entry name" value="Pyr_nucl-diS_OxRdtase_dimer"/>
</dbReference>
<gene>
    <name evidence="13" type="primary">lpdA</name>
    <name evidence="13" type="ORF">C0W93_10770</name>
</gene>
<evidence type="ECO:0000313" key="13">
    <source>
        <dbReference type="EMBL" id="PSV10784.1"/>
    </source>
</evidence>
<keyword evidence="6" id="KW-1015">Disulfide bond</keyword>
<keyword evidence="7 8" id="KW-0676">Redox-active center</keyword>
<evidence type="ECO:0000259" key="12">
    <source>
        <dbReference type="Pfam" id="PF09335"/>
    </source>
</evidence>
<feature type="transmembrane region" description="Helical" evidence="9">
    <location>
        <begin position="134"/>
        <end position="156"/>
    </location>
</feature>
<accession>A0A2T3KUZ5</accession>
<dbReference type="PANTHER" id="PTHR43014:SF2">
    <property type="entry name" value="MERCURIC REDUCTASE"/>
    <property type="match status" value="1"/>
</dbReference>
<evidence type="ECO:0000256" key="9">
    <source>
        <dbReference type="SAM" id="Phobius"/>
    </source>
</evidence>
<evidence type="ECO:0000256" key="6">
    <source>
        <dbReference type="ARBA" id="ARBA00023157"/>
    </source>
</evidence>
<dbReference type="GO" id="GO:0005886">
    <property type="term" value="C:plasma membrane"/>
    <property type="evidence" value="ECO:0007669"/>
    <property type="project" value="UniProtKB-ARBA"/>
</dbReference>
<dbReference type="Proteomes" id="UP000240530">
    <property type="component" value="Unassembled WGS sequence"/>
</dbReference>
<dbReference type="InterPro" id="IPR012999">
    <property type="entry name" value="Pyr_OxRdtase_I_AS"/>
</dbReference>
<dbReference type="InterPro" id="IPR006258">
    <property type="entry name" value="Lipoamide_DH"/>
</dbReference>
<keyword evidence="4" id="KW-0521">NADP</keyword>
<keyword evidence="9" id="KW-0812">Transmembrane</keyword>
<dbReference type="PRINTS" id="PR00411">
    <property type="entry name" value="PNDRDTASEI"/>
</dbReference>
<dbReference type="GO" id="GO:0050660">
    <property type="term" value="F:flavin adenine dinucleotide binding"/>
    <property type="evidence" value="ECO:0007669"/>
    <property type="project" value="InterPro"/>
</dbReference>
<dbReference type="AlphaFoldDB" id="A0A2T3KUZ5"/>
<dbReference type="GO" id="GO:0003955">
    <property type="term" value="F:NAD(P)H dehydrogenase (quinone) activity"/>
    <property type="evidence" value="ECO:0007669"/>
    <property type="project" value="TreeGrafter"/>
</dbReference>
<comment type="cofactor">
    <cofactor evidence="8">
        <name>FAD</name>
        <dbReference type="ChEBI" id="CHEBI:57692"/>
    </cofactor>
    <text evidence="8">Binds 1 FAD per subunit.</text>
</comment>
<evidence type="ECO:0000256" key="7">
    <source>
        <dbReference type="ARBA" id="ARBA00023284"/>
    </source>
</evidence>
<dbReference type="PANTHER" id="PTHR43014">
    <property type="entry name" value="MERCURIC REDUCTASE"/>
    <property type="match status" value="1"/>
</dbReference>
<dbReference type="NCBIfam" id="TIGR01350">
    <property type="entry name" value="lipoamide_DH"/>
    <property type="match status" value="1"/>
</dbReference>
<comment type="catalytic activity">
    <reaction evidence="8">
        <text>N(6)-[(R)-dihydrolipoyl]-L-lysyl-[protein] + NAD(+) = N(6)-[(R)-lipoyl]-L-lysyl-[protein] + NADH + H(+)</text>
        <dbReference type="Rhea" id="RHEA:15045"/>
        <dbReference type="Rhea" id="RHEA-COMP:10474"/>
        <dbReference type="Rhea" id="RHEA-COMP:10475"/>
        <dbReference type="ChEBI" id="CHEBI:15378"/>
        <dbReference type="ChEBI" id="CHEBI:57540"/>
        <dbReference type="ChEBI" id="CHEBI:57945"/>
        <dbReference type="ChEBI" id="CHEBI:83099"/>
        <dbReference type="ChEBI" id="CHEBI:83100"/>
        <dbReference type="EC" id="1.8.1.4"/>
    </reaction>
</comment>
<dbReference type="InterPro" id="IPR016156">
    <property type="entry name" value="FAD/NAD-linked_Rdtase_dimer_sf"/>
</dbReference>
<name>A0A2T3KUZ5_PHOLD</name>
<dbReference type="Pfam" id="PF09335">
    <property type="entry name" value="VTT_dom"/>
    <property type="match status" value="1"/>
</dbReference>
<feature type="domain" description="FAD/NAD(P)-binding" evidence="11">
    <location>
        <begin position="239"/>
        <end position="558"/>
    </location>
</feature>
<evidence type="ECO:0000256" key="4">
    <source>
        <dbReference type="ARBA" id="ARBA00022857"/>
    </source>
</evidence>
<dbReference type="GO" id="GO:0004148">
    <property type="term" value="F:dihydrolipoyl dehydrogenase (NADH) activity"/>
    <property type="evidence" value="ECO:0007669"/>
    <property type="project" value="UniProtKB-EC"/>
</dbReference>
<keyword evidence="8" id="KW-0520">NAD</keyword>
<evidence type="ECO:0000313" key="14">
    <source>
        <dbReference type="Proteomes" id="UP000240530"/>
    </source>
</evidence>
<dbReference type="FunFam" id="3.30.390.30:FF:000001">
    <property type="entry name" value="Dihydrolipoyl dehydrogenase"/>
    <property type="match status" value="1"/>
</dbReference>
<dbReference type="RefSeq" id="WP_107185042.1">
    <property type="nucleotide sequence ID" value="NZ_JAWQGC010000002.1"/>
</dbReference>
<sequence>MDKKKLALLIVIVSLIASWIHFDLGQYLTLYFIKQEQSALQAKIQSQPIVAYVSYFAIYVLATALSLPGAAILTLLAAAIFGFWPSLIIVSFASTIGATLAFLSSRFILRDWVQQRFGYRLKTINQGIEQEGEFYLLTLRLIPVFPFFLINLLMGLTPIKTRTFYLISQLGMLPATAIFINAGTQLSNIESLRGIVSTPVLLSLALLGTFPLIAKFIVNAIKRQKVYQGFQKPLSFDQNLVVIGAGAGGLVSSYIAAAVKAEVTLIERHKMGGDCLNTGCVPSKALIRAAHSAHDIQQAKQLGINANIEAIDFKAVMRRVHQVIADIEPHDSIERYTKLGVNCIQGDATIVSPWQVKVNDKIITTRNIIIATGASPLLPNIAGLKAVNPLTSDTLWQLEQQPQKLLILGGGPIGCELAQAFNRLGTSVTLVEMAEQLLNREDNDAASVIRNKLTDEGVNVLLQHEAVSFKATSNDYHLVQLNDLANNQTVKVEFDQVIVALGRVANTQGFGLETLNIETTPKGTIKVNDYLQTQYPNIYAVGDVAGPFQLTHAAAHQAWYASVNSLFGAIKKFKTDYSVLPAVTYTSPELARVGLNEKEAQAQGIEYKIYTYDIADLDRAITDNTNEGFIKVLTPPNSDKILGVTIVGHHGGELLAEFTLAMRHKLGLNKILSTIHPYPTMSEAAKYTAGVWKQHNAPQKLLSLVQRYHQWMRKQ</sequence>
<comment type="similarity">
    <text evidence="1 8">Belongs to the class-I pyridine nucleotide-disulfide oxidoreductase family.</text>
</comment>
<dbReference type="Gene3D" id="3.30.390.30">
    <property type="match status" value="1"/>
</dbReference>
<dbReference type="EC" id="1.8.1.4" evidence="8"/>
<keyword evidence="9" id="KW-0472">Membrane</keyword>
<dbReference type="SUPFAM" id="SSF51905">
    <property type="entry name" value="FAD/NAD(P)-binding domain"/>
    <property type="match status" value="1"/>
</dbReference>
<dbReference type="InterPro" id="IPR032816">
    <property type="entry name" value="VTT_dom"/>
</dbReference>
<keyword evidence="2 8" id="KW-0285">Flavoprotein</keyword>
<comment type="miscellaneous">
    <text evidence="8">The active site is a redox-active disulfide bond.</text>
</comment>
<evidence type="ECO:0000256" key="2">
    <source>
        <dbReference type="ARBA" id="ARBA00022630"/>
    </source>
</evidence>